<dbReference type="EnsemblPlants" id="Bra017812.1">
    <property type="protein sequence ID" value="Bra017812.1-P"/>
    <property type="gene ID" value="Bra017812"/>
</dbReference>
<reference evidence="1 2" key="1">
    <citation type="journal article" date="2011" name="Nat. Genet.">
        <title>The genome of the mesopolyploid crop species Brassica rapa.</title>
        <authorList>
            <consortium name="Brassica rapa Genome Sequencing Project Consortium"/>
            <person name="Wang X."/>
            <person name="Wang H."/>
            <person name="Wang J."/>
            <person name="Sun R."/>
            <person name="Wu J."/>
            <person name="Liu S."/>
            <person name="Bai Y."/>
            <person name="Mun J.H."/>
            <person name="Bancroft I."/>
            <person name="Cheng F."/>
            <person name="Huang S."/>
            <person name="Li X."/>
            <person name="Hua W."/>
            <person name="Wang J."/>
            <person name="Wang X."/>
            <person name="Freeling M."/>
            <person name="Pires J.C."/>
            <person name="Paterson A.H."/>
            <person name="Chalhoub B."/>
            <person name="Wang B."/>
            <person name="Hayward A."/>
            <person name="Sharpe A.G."/>
            <person name="Park B.S."/>
            <person name="Weisshaar B."/>
            <person name="Liu B."/>
            <person name="Li B."/>
            <person name="Liu B."/>
            <person name="Tong C."/>
            <person name="Song C."/>
            <person name="Duran C."/>
            <person name="Peng C."/>
            <person name="Geng C."/>
            <person name="Koh C."/>
            <person name="Lin C."/>
            <person name="Edwards D."/>
            <person name="Mu D."/>
            <person name="Shen D."/>
            <person name="Soumpourou E."/>
            <person name="Li F."/>
            <person name="Fraser F."/>
            <person name="Conant G."/>
            <person name="Lassalle G."/>
            <person name="King G.J."/>
            <person name="Bonnema G."/>
            <person name="Tang H."/>
            <person name="Wang H."/>
            <person name="Belcram H."/>
            <person name="Zhou H."/>
            <person name="Hirakawa H."/>
            <person name="Abe H."/>
            <person name="Guo H."/>
            <person name="Wang H."/>
            <person name="Jin H."/>
            <person name="Parkin I.A."/>
            <person name="Batley J."/>
            <person name="Kim J.S."/>
            <person name="Just J."/>
            <person name="Li J."/>
            <person name="Xu J."/>
            <person name="Deng J."/>
            <person name="Kim J.A."/>
            <person name="Li J."/>
            <person name="Yu J."/>
            <person name="Meng J."/>
            <person name="Wang J."/>
            <person name="Min J."/>
            <person name="Poulain J."/>
            <person name="Wang J."/>
            <person name="Hatakeyama K."/>
            <person name="Wu K."/>
            <person name="Wang L."/>
            <person name="Fang L."/>
            <person name="Trick M."/>
            <person name="Links M.G."/>
            <person name="Zhao M."/>
            <person name="Jin M."/>
            <person name="Ramchiary N."/>
            <person name="Drou N."/>
            <person name="Berkman P.J."/>
            <person name="Cai Q."/>
            <person name="Huang Q."/>
            <person name="Li R."/>
            <person name="Tabata S."/>
            <person name="Cheng S."/>
            <person name="Zhang S."/>
            <person name="Zhang S."/>
            <person name="Huang S."/>
            <person name="Sato S."/>
            <person name="Sun S."/>
            <person name="Kwon S.J."/>
            <person name="Choi S.R."/>
            <person name="Lee T.H."/>
            <person name="Fan W."/>
            <person name="Zhao X."/>
            <person name="Tan X."/>
            <person name="Xu X."/>
            <person name="Wang Y."/>
            <person name="Qiu Y."/>
            <person name="Yin Y."/>
            <person name="Li Y."/>
            <person name="Du Y."/>
            <person name="Liao Y."/>
            <person name="Lim Y."/>
            <person name="Narusaka Y."/>
            <person name="Wang Y."/>
            <person name="Wang Z."/>
            <person name="Li Z."/>
            <person name="Wang Z."/>
            <person name="Xiong Z."/>
            <person name="Zhang Z."/>
        </authorList>
    </citation>
    <scope>NUCLEOTIDE SEQUENCE [LARGE SCALE GENOMIC DNA]</scope>
    <source>
        <strain evidence="1 2">cv. Chiifu-401-42</strain>
    </source>
</reference>
<evidence type="ECO:0000313" key="2">
    <source>
        <dbReference type="Proteomes" id="UP000011750"/>
    </source>
</evidence>
<evidence type="ECO:0000313" key="1">
    <source>
        <dbReference type="EnsemblPlants" id="Bra017812.1-P"/>
    </source>
</evidence>
<organism evidence="1 2">
    <name type="scientific">Brassica campestris</name>
    <name type="common">Field mustard</name>
    <dbReference type="NCBI Taxonomy" id="3711"/>
    <lineage>
        <taxon>Eukaryota</taxon>
        <taxon>Viridiplantae</taxon>
        <taxon>Streptophyta</taxon>
        <taxon>Embryophyta</taxon>
        <taxon>Tracheophyta</taxon>
        <taxon>Spermatophyta</taxon>
        <taxon>Magnoliopsida</taxon>
        <taxon>eudicotyledons</taxon>
        <taxon>Gunneridae</taxon>
        <taxon>Pentapetalae</taxon>
        <taxon>rosids</taxon>
        <taxon>malvids</taxon>
        <taxon>Brassicales</taxon>
        <taxon>Brassicaceae</taxon>
        <taxon>Brassiceae</taxon>
        <taxon>Brassica</taxon>
    </lineage>
</organism>
<protein>
    <submittedName>
        <fullName evidence="1">Uncharacterized protein</fullName>
    </submittedName>
</protein>
<dbReference type="HOGENOM" id="CLU_2161977_0_0_1"/>
<dbReference type="OMA" id="AIMEVKQ"/>
<keyword evidence="2" id="KW-1185">Reference proteome</keyword>
<accession>M4DMS7</accession>
<sequence length="111" mass="12797">MYNTTSYVNLLNSQSSVVLESPEPVWFDSQGPDESVVESAVKVRRKWSPKEDKIHFGAWLNTKEELSQLQAIMEVKQKLSKQKLLDRLLAKKDPLTEMETSLKLKLMSEML</sequence>
<dbReference type="Gramene" id="Bra017812.1">
    <property type="protein sequence ID" value="Bra017812.1-P"/>
    <property type="gene ID" value="Bra017812"/>
</dbReference>
<dbReference type="Proteomes" id="UP000011750">
    <property type="component" value="Chromosome A03"/>
</dbReference>
<dbReference type="AlphaFoldDB" id="M4DMS7"/>
<name>M4DMS7_BRACM</name>
<dbReference type="InParanoid" id="M4DMS7"/>
<reference evidence="1 2" key="2">
    <citation type="journal article" date="2018" name="Hortic Res">
        <title>Improved Brassica rapa reference genome by single-molecule sequencing and chromosome conformation capture technologies.</title>
        <authorList>
            <person name="Zhang L."/>
            <person name="Cai X."/>
            <person name="Wu J."/>
            <person name="Liu M."/>
            <person name="Grob S."/>
            <person name="Cheng F."/>
            <person name="Liang J."/>
            <person name="Cai C."/>
            <person name="Liu Z."/>
            <person name="Liu B."/>
            <person name="Wang F."/>
            <person name="Li S."/>
            <person name="Liu F."/>
            <person name="Li X."/>
            <person name="Cheng L."/>
            <person name="Yang W."/>
            <person name="Li M.H."/>
            <person name="Grossniklaus U."/>
            <person name="Zheng H."/>
            <person name="Wang X."/>
        </authorList>
    </citation>
    <scope>NUCLEOTIDE SEQUENCE [LARGE SCALE GENOMIC DNA]</scope>
    <source>
        <strain evidence="1 2">cv. Chiifu-401-42</strain>
    </source>
</reference>
<reference evidence="1" key="3">
    <citation type="submission" date="2023-03" db="UniProtKB">
        <authorList>
            <consortium name="EnsemblPlants"/>
        </authorList>
    </citation>
    <scope>IDENTIFICATION</scope>
    <source>
        <strain evidence="1">cv. Chiifu-401-42</strain>
    </source>
</reference>
<proteinExistence type="predicted"/>